<feature type="domain" description="TRPM SLOG" evidence="10">
    <location>
        <begin position="153"/>
        <end position="372"/>
    </location>
</feature>
<comment type="caution">
    <text evidence="12">The sequence shown here is derived from an EMBL/GenBank/DDBJ whole genome shotgun (WGS) entry which is preliminary data.</text>
</comment>
<keyword evidence="6 9" id="KW-0472">Membrane</keyword>
<feature type="region of interest" description="Disordered" evidence="8">
    <location>
        <begin position="98"/>
        <end position="117"/>
    </location>
</feature>
<accession>A0ABD3TGS5</accession>
<evidence type="ECO:0000313" key="12">
    <source>
        <dbReference type="EMBL" id="KAL3836237.1"/>
    </source>
</evidence>
<dbReference type="InterPro" id="IPR057366">
    <property type="entry name" value="TRPM-like"/>
</dbReference>
<feature type="region of interest" description="Disordered" evidence="8">
    <location>
        <begin position="549"/>
        <end position="584"/>
    </location>
</feature>
<feature type="compositionally biased region" description="Polar residues" evidence="8">
    <location>
        <begin position="107"/>
        <end position="117"/>
    </location>
</feature>
<evidence type="ECO:0000256" key="8">
    <source>
        <dbReference type="SAM" id="MobiDB-lite"/>
    </source>
</evidence>
<evidence type="ECO:0000256" key="1">
    <source>
        <dbReference type="ARBA" id="ARBA00004141"/>
    </source>
</evidence>
<dbReference type="PANTHER" id="PTHR13800">
    <property type="entry name" value="TRANSIENT RECEPTOR POTENTIAL CATION CHANNEL, SUBFAMILY M, MEMBER 6"/>
    <property type="match status" value="1"/>
</dbReference>
<dbReference type="InterPro" id="IPR050927">
    <property type="entry name" value="TRPM"/>
</dbReference>
<keyword evidence="5" id="KW-0406">Ion transport</keyword>
<feature type="region of interest" description="Disordered" evidence="8">
    <location>
        <begin position="43"/>
        <end position="69"/>
    </location>
</feature>
<evidence type="ECO:0000259" key="10">
    <source>
        <dbReference type="Pfam" id="PF18139"/>
    </source>
</evidence>
<evidence type="ECO:0008006" key="14">
    <source>
        <dbReference type="Google" id="ProtNLM"/>
    </source>
</evidence>
<dbReference type="Proteomes" id="UP001634394">
    <property type="component" value="Unassembled WGS sequence"/>
</dbReference>
<feature type="compositionally biased region" description="Polar residues" evidence="8">
    <location>
        <begin position="559"/>
        <end position="570"/>
    </location>
</feature>
<dbReference type="PANTHER" id="PTHR13800:SF12">
    <property type="entry name" value="TRANSIENT RECEPTOR POTENTIAL CATION CHANNEL SUBFAMILY M MEMBER-LIKE 2"/>
    <property type="match status" value="1"/>
</dbReference>
<name>A0ABD3TGS5_SINWO</name>
<dbReference type="EMBL" id="JBJQND010000018">
    <property type="protein sequence ID" value="KAL3836237.1"/>
    <property type="molecule type" value="Genomic_DNA"/>
</dbReference>
<feature type="domain" description="TRPM-like" evidence="11">
    <location>
        <begin position="460"/>
        <end position="698"/>
    </location>
</feature>
<evidence type="ECO:0000256" key="5">
    <source>
        <dbReference type="ARBA" id="ARBA00023065"/>
    </source>
</evidence>
<keyword evidence="4 9" id="KW-1133">Transmembrane helix</keyword>
<evidence type="ECO:0000256" key="3">
    <source>
        <dbReference type="ARBA" id="ARBA00022692"/>
    </source>
</evidence>
<dbReference type="InterPro" id="IPR041491">
    <property type="entry name" value="TRPM_SLOG"/>
</dbReference>
<evidence type="ECO:0000256" key="7">
    <source>
        <dbReference type="ARBA" id="ARBA00023303"/>
    </source>
</evidence>
<keyword evidence="2" id="KW-0813">Transport</keyword>
<protein>
    <recommendedName>
        <fullName evidence="14">TRPM SLOG domain-containing protein</fullName>
    </recommendedName>
</protein>
<evidence type="ECO:0000259" key="11">
    <source>
        <dbReference type="Pfam" id="PF25508"/>
    </source>
</evidence>
<feature type="compositionally biased region" description="Basic and acidic residues" evidence="8">
    <location>
        <begin position="55"/>
        <end position="64"/>
    </location>
</feature>
<keyword evidence="7" id="KW-0407">Ion channel</keyword>
<evidence type="ECO:0000256" key="4">
    <source>
        <dbReference type="ARBA" id="ARBA00022989"/>
    </source>
</evidence>
<dbReference type="AlphaFoldDB" id="A0ABD3TGS5"/>
<evidence type="ECO:0000313" key="13">
    <source>
        <dbReference type="Proteomes" id="UP001634394"/>
    </source>
</evidence>
<evidence type="ECO:0000256" key="9">
    <source>
        <dbReference type="SAM" id="Phobius"/>
    </source>
</evidence>
<feature type="non-terminal residue" evidence="12">
    <location>
        <position position="746"/>
    </location>
</feature>
<comment type="subcellular location">
    <subcellularLocation>
        <location evidence="1">Membrane</location>
        <topology evidence="1">Multi-pass membrane protein</topology>
    </subcellularLocation>
</comment>
<dbReference type="GO" id="GO:0016020">
    <property type="term" value="C:membrane"/>
    <property type="evidence" value="ECO:0007669"/>
    <property type="project" value="UniProtKB-SubCell"/>
</dbReference>
<keyword evidence="3 9" id="KW-0812">Transmembrane</keyword>
<gene>
    <name evidence="12" type="ORF">ACJMK2_021676</name>
</gene>
<dbReference type="Pfam" id="PF25508">
    <property type="entry name" value="TRPM2"/>
    <property type="match status" value="1"/>
</dbReference>
<keyword evidence="13" id="KW-1185">Reference proteome</keyword>
<dbReference type="GO" id="GO:0034220">
    <property type="term" value="P:monoatomic ion transmembrane transport"/>
    <property type="evidence" value="ECO:0007669"/>
    <property type="project" value="UniProtKB-KW"/>
</dbReference>
<evidence type="ECO:0000256" key="6">
    <source>
        <dbReference type="ARBA" id="ARBA00023136"/>
    </source>
</evidence>
<proteinExistence type="predicted"/>
<feature type="transmembrane region" description="Helical" evidence="9">
    <location>
        <begin position="719"/>
        <end position="737"/>
    </location>
</feature>
<evidence type="ECO:0000256" key="2">
    <source>
        <dbReference type="ARBA" id="ARBA00022448"/>
    </source>
</evidence>
<reference evidence="12 13" key="1">
    <citation type="submission" date="2024-11" db="EMBL/GenBank/DDBJ databases">
        <title>Chromosome-level genome assembly of the freshwater bivalve Anodonta woodiana.</title>
        <authorList>
            <person name="Chen X."/>
        </authorList>
    </citation>
    <scope>NUCLEOTIDE SEQUENCE [LARGE SCALE GENOMIC DNA]</scope>
    <source>
        <strain evidence="12">MN2024</strain>
        <tissue evidence="12">Gills</tissue>
    </source>
</reference>
<dbReference type="Pfam" id="PF18139">
    <property type="entry name" value="LSDAT_euk"/>
    <property type="match status" value="1"/>
</dbReference>
<organism evidence="12 13">
    <name type="scientific">Sinanodonta woodiana</name>
    <name type="common">Chinese pond mussel</name>
    <name type="synonym">Anodonta woodiana</name>
    <dbReference type="NCBI Taxonomy" id="1069815"/>
    <lineage>
        <taxon>Eukaryota</taxon>
        <taxon>Metazoa</taxon>
        <taxon>Spiralia</taxon>
        <taxon>Lophotrochozoa</taxon>
        <taxon>Mollusca</taxon>
        <taxon>Bivalvia</taxon>
        <taxon>Autobranchia</taxon>
        <taxon>Heteroconchia</taxon>
        <taxon>Palaeoheterodonta</taxon>
        <taxon>Unionida</taxon>
        <taxon>Unionoidea</taxon>
        <taxon>Unionidae</taxon>
        <taxon>Unioninae</taxon>
        <taxon>Sinanodonta</taxon>
    </lineage>
</organism>
<sequence>MASNFSFEEDDTCIANLFSETTFSWEITETNHLTKASLNSTNTSNTIKKQTKGKTSNDDSEKKGPLKNHATWIRSKIKMRTCIHFVSRAKNSTICHCGHEKNDHPTPKQNESNLDQKSKAQSKYVFLRDTCSVKTNAFGEIEFVGRGGDVKPKFVRVDNNIDMSVIMNLIKRWGLEYPNLLISVAGDTDELEKSKLRDGIMKAARDTGAWLITDGTDSSGMNQDKTEPANILKEHVVIGIAPWGVICNRQKLVKKKGSWPAKYDTEETCKDNERFLDPNHSHYILVDDGTQHKLDIEIPFRLKLEHEMAKIKTKTGNDVLSVTLFMGGGEGTLRKVNGTLQKDRPVVVVKGSGGAADILAFAFQNASTCDEHANSYHGQDSNRNETFMPPGLKKKLKLTMKQKDVSCNLTVIQRCLSKSELIHIADLDSDNCDIKAVLLKALMKAYGHKMNISIAMLIFSEDVDESIIHILQYGGADIVKQLINQNRCAFTKFSTSPKKIELYKNVFFKRIFNDIRSQKKKKKEISLNDVRYLVQDLVDSDLLQHYNEVTNGKEDQNRPDNTSQGTTLFYNNEGNEEQDNQESNSMDPCMDLLIWSVLNNRQDIAKEFWRHGKVKMVTALVAHALLSAMSREIDDRDLREAIDNSSSEFMTLAIKTAKACSKANEEDTYKLLKAKSQRWGNTTCIEIALNSRNKEFLSLKVCRDLIHKIWMGGLKPQNSIMTLLLCIAFPPFIIWLARFEIKDDIQ</sequence>